<proteinExistence type="predicted"/>
<dbReference type="InterPro" id="IPR028082">
    <property type="entry name" value="Peripla_BP_I"/>
</dbReference>
<gene>
    <name evidence="5" type="ORF">AMC81_PB00062</name>
</gene>
<reference evidence="5 6" key="1">
    <citation type="submission" date="2015-11" db="EMBL/GenBank/DDBJ databases">
        <title>The limits of bacterial species coexistence and the symbiotic plasmid transference in sympatric Rhizobium populations.</title>
        <authorList>
            <person name="Perez-Carrascal O.M."/>
            <person name="VanInsberghe D."/>
            <person name="Juarez S."/>
            <person name="Polz M.F."/>
            <person name="Vinuesa P."/>
            <person name="Gonzalez V."/>
        </authorList>
    </citation>
    <scope>NUCLEOTIDE SEQUENCE [LARGE SCALE GENOMIC DNA]</scope>
    <source>
        <strain evidence="5 6">N771</strain>
        <plasmid evidence="5 6">pRphaN771b</plasmid>
    </source>
</reference>
<evidence type="ECO:0000313" key="6">
    <source>
        <dbReference type="Proteomes" id="UP000078551"/>
    </source>
</evidence>
<keyword evidence="1" id="KW-0805">Transcription regulation</keyword>
<organism evidence="5 6">
    <name type="scientific">Rhizobium phaseoli</name>
    <dbReference type="NCBI Taxonomy" id="396"/>
    <lineage>
        <taxon>Bacteria</taxon>
        <taxon>Pseudomonadati</taxon>
        <taxon>Pseudomonadota</taxon>
        <taxon>Alphaproteobacteria</taxon>
        <taxon>Hyphomicrobiales</taxon>
        <taxon>Rhizobiaceae</taxon>
        <taxon>Rhizobium/Agrobacterium group</taxon>
        <taxon>Rhizobium</taxon>
    </lineage>
</organism>
<evidence type="ECO:0000256" key="2">
    <source>
        <dbReference type="ARBA" id="ARBA00023125"/>
    </source>
</evidence>
<keyword evidence="2" id="KW-0238">DNA-binding</keyword>
<evidence type="ECO:0000256" key="1">
    <source>
        <dbReference type="ARBA" id="ARBA00023015"/>
    </source>
</evidence>
<protein>
    <submittedName>
        <fullName evidence="5">Transcription regulator protein</fullName>
    </submittedName>
</protein>
<dbReference type="Proteomes" id="UP000078551">
    <property type="component" value="Plasmid pRphaN771b"/>
</dbReference>
<dbReference type="SUPFAM" id="SSF53822">
    <property type="entry name" value="Periplasmic binding protein-like I"/>
    <property type="match status" value="1"/>
</dbReference>
<sequence length="79" mass="8785">MAARSLASRGVESIRASWKPSCFDDIPTAELLSPALTTLRVQKREMGEEAVRLLLSRIATKNRQHGIVIVPELIVRETT</sequence>
<dbReference type="EMBL" id="CP013570">
    <property type="protein sequence ID" value="ANL87200.1"/>
    <property type="molecule type" value="Genomic_DNA"/>
</dbReference>
<dbReference type="InterPro" id="IPR046335">
    <property type="entry name" value="LacI/GalR-like_sensor"/>
</dbReference>
<dbReference type="Pfam" id="PF13377">
    <property type="entry name" value="Peripla_BP_3"/>
    <property type="match status" value="1"/>
</dbReference>
<keyword evidence="6" id="KW-1185">Reference proteome</keyword>
<accession>A0ABM6CG26</accession>
<feature type="domain" description="Transcriptional regulator LacI/GalR-like sensor" evidence="4">
    <location>
        <begin position="22"/>
        <end position="79"/>
    </location>
</feature>
<geneLocation type="plasmid" evidence="5 6">
    <name>pRphaN771b</name>
</geneLocation>
<dbReference type="PANTHER" id="PTHR30146">
    <property type="entry name" value="LACI-RELATED TRANSCRIPTIONAL REPRESSOR"/>
    <property type="match status" value="1"/>
</dbReference>
<keyword evidence="3" id="KW-0804">Transcription</keyword>
<evidence type="ECO:0000256" key="3">
    <source>
        <dbReference type="ARBA" id="ARBA00023163"/>
    </source>
</evidence>
<keyword evidence="5" id="KW-0614">Plasmid</keyword>
<name>A0ABM6CG26_9HYPH</name>
<dbReference type="PANTHER" id="PTHR30146:SF109">
    <property type="entry name" value="HTH-TYPE TRANSCRIPTIONAL REGULATOR GALS"/>
    <property type="match status" value="1"/>
</dbReference>
<evidence type="ECO:0000313" key="5">
    <source>
        <dbReference type="EMBL" id="ANL87200.1"/>
    </source>
</evidence>
<evidence type="ECO:0000259" key="4">
    <source>
        <dbReference type="Pfam" id="PF13377"/>
    </source>
</evidence>
<dbReference type="Gene3D" id="3.40.50.2300">
    <property type="match status" value="2"/>
</dbReference>